<dbReference type="PANTHER" id="PTHR24148">
    <property type="entry name" value="ANKYRIN REPEAT DOMAIN-CONTAINING PROTEIN 39 HOMOLOG-RELATED"/>
    <property type="match status" value="1"/>
</dbReference>
<evidence type="ECO:0000259" key="2">
    <source>
        <dbReference type="Pfam" id="PF06985"/>
    </source>
</evidence>
<feature type="region of interest" description="Disordered" evidence="1">
    <location>
        <begin position="1"/>
        <end position="41"/>
    </location>
</feature>
<name>A0A8E2F219_9PEZI</name>
<feature type="compositionally biased region" description="Basic and acidic residues" evidence="1">
    <location>
        <begin position="10"/>
        <end position="28"/>
    </location>
</feature>
<dbReference type="Proteomes" id="UP000250140">
    <property type="component" value="Unassembled WGS sequence"/>
</dbReference>
<sequence length="696" mass="78690">MAKPNQPPAYREKPTAERRERHGPRKEPSSPTSDKPQTVEERILQAAKKSKLLSYDKLKEGEVRILIIHPAEDPKAEILVALETLSFEDLSESYEFEALSYHRGDDDATHPIFIQEDGIPQPKSLYNVHDILANCRRLYVKPNLHKALRHFRRKDMPIALWVDAICINQPDEEEKKLQVTMMAQLYTQADRVCIWLGSADAGGRTDKAMLFIKEIVKEHELDKLIKPKDAASWSDLVYLMRSSWFSCRWVIQELALAKDATVHCGEKEVHWRDFADAISLFVLHFEQIRKLFQGKPEFALEYNVITELDPLGAKILVDEISNTFLKNEDGTLYEPLKGLETLVSSLSTFDTSDPRDTIHALLNIAKETSPLSSVAPARAKSENPPPKPSYSNDLLEVYTGFVKWVINEHKSLDIICRQWALPPRKEKDANSNYDKPVVLPSWIQVVANSTYGKQEEGHGRKNGDSFVGLPDAKFYNASHDESAKARFGIDTNKRDSSMYVKGFVVGRVTWRTDPIPDGVISQKALQKLGWIGNDDEVDTVPDKVWRTLVADRGPDGRNPPSWYHRACLRCLVQDTPNGHINTHKLLSGEPPKIIKDYLKRVQAVTWNRVVLEASSEDGKETFVGIGPPGTEFEDIVCILFGCSVPCILRRCEIDGDKQGGYKLVGESFVYGRMDGEAVTGITADELRAKTKEFRIV</sequence>
<feature type="domain" description="Heterokaryon incompatibility" evidence="2">
    <location>
        <begin position="96"/>
        <end position="253"/>
    </location>
</feature>
<evidence type="ECO:0000256" key="1">
    <source>
        <dbReference type="SAM" id="MobiDB-lite"/>
    </source>
</evidence>
<dbReference type="PANTHER" id="PTHR24148:SF64">
    <property type="entry name" value="HETEROKARYON INCOMPATIBILITY DOMAIN-CONTAINING PROTEIN"/>
    <property type="match status" value="1"/>
</dbReference>
<dbReference type="Pfam" id="PF06985">
    <property type="entry name" value="HET"/>
    <property type="match status" value="1"/>
</dbReference>
<organism evidence="3 4">
    <name type="scientific">Glonium stellatum</name>
    <dbReference type="NCBI Taxonomy" id="574774"/>
    <lineage>
        <taxon>Eukaryota</taxon>
        <taxon>Fungi</taxon>
        <taxon>Dikarya</taxon>
        <taxon>Ascomycota</taxon>
        <taxon>Pezizomycotina</taxon>
        <taxon>Dothideomycetes</taxon>
        <taxon>Pleosporomycetidae</taxon>
        <taxon>Gloniales</taxon>
        <taxon>Gloniaceae</taxon>
        <taxon>Glonium</taxon>
    </lineage>
</organism>
<dbReference type="InterPro" id="IPR052895">
    <property type="entry name" value="HetReg/Transcr_Mod"/>
</dbReference>
<evidence type="ECO:0000313" key="4">
    <source>
        <dbReference type="Proteomes" id="UP000250140"/>
    </source>
</evidence>
<gene>
    <name evidence="3" type="ORF">AOQ84DRAFT_431442</name>
</gene>
<evidence type="ECO:0000313" key="3">
    <source>
        <dbReference type="EMBL" id="OCL09117.1"/>
    </source>
</evidence>
<accession>A0A8E2F219</accession>
<dbReference type="AlphaFoldDB" id="A0A8E2F219"/>
<dbReference type="OrthoDB" id="3477286at2759"/>
<keyword evidence="4" id="KW-1185">Reference proteome</keyword>
<dbReference type="InterPro" id="IPR010730">
    <property type="entry name" value="HET"/>
</dbReference>
<proteinExistence type="predicted"/>
<dbReference type="EMBL" id="KV749508">
    <property type="protein sequence ID" value="OCL09117.1"/>
    <property type="molecule type" value="Genomic_DNA"/>
</dbReference>
<protein>
    <recommendedName>
        <fullName evidence="2">Heterokaryon incompatibility domain-containing protein</fullName>
    </recommendedName>
</protein>
<reference evidence="3 4" key="1">
    <citation type="journal article" date="2016" name="Nat. Commun.">
        <title>Ectomycorrhizal ecology is imprinted in the genome of the dominant symbiotic fungus Cenococcum geophilum.</title>
        <authorList>
            <consortium name="DOE Joint Genome Institute"/>
            <person name="Peter M."/>
            <person name="Kohler A."/>
            <person name="Ohm R.A."/>
            <person name="Kuo A."/>
            <person name="Krutzmann J."/>
            <person name="Morin E."/>
            <person name="Arend M."/>
            <person name="Barry K.W."/>
            <person name="Binder M."/>
            <person name="Choi C."/>
            <person name="Clum A."/>
            <person name="Copeland A."/>
            <person name="Grisel N."/>
            <person name="Haridas S."/>
            <person name="Kipfer T."/>
            <person name="LaButti K."/>
            <person name="Lindquist E."/>
            <person name="Lipzen A."/>
            <person name="Maire R."/>
            <person name="Meier B."/>
            <person name="Mihaltcheva S."/>
            <person name="Molinier V."/>
            <person name="Murat C."/>
            <person name="Poggeler S."/>
            <person name="Quandt C.A."/>
            <person name="Sperisen C."/>
            <person name="Tritt A."/>
            <person name="Tisserant E."/>
            <person name="Crous P.W."/>
            <person name="Henrissat B."/>
            <person name="Nehls U."/>
            <person name="Egli S."/>
            <person name="Spatafora J.W."/>
            <person name="Grigoriev I.V."/>
            <person name="Martin F.M."/>
        </authorList>
    </citation>
    <scope>NUCLEOTIDE SEQUENCE [LARGE SCALE GENOMIC DNA]</scope>
    <source>
        <strain evidence="3 4">CBS 207.34</strain>
    </source>
</reference>